<evidence type="ECO:0000313" key="2">
    <source>
        <dbReference type="Proteomes" id="UP000002429"/>
    </source>
</evidence>
<protein>
    <submittedName>
        <fullName evidence="1">Uncharacterized protein</fullName>
    </submittedName>
</protein>
<dbReference type="AlphaFoldDB" id="D3DXR0"/>
<proteinExistence type="predicted"/>
<organism evidence="1 2">
    <name type="scientific">Cupriavidus metallidurans (strain ATCC 43123 / DSM 2839 / NBRC 102507 / CH34)</name>
    <name type="common">Ralstonia metallidurans</name>
    <dbReference type="NCBI Taxonomy" id="266264"/>
    <lineage>
        <taxon>Bacteria</taxon>
        <taxon>Pseudomonadati</taxon>
        <taxon>Pseudomonadota</taxon>
        <taxon>Betaproteobacteria</taxon>
        <taxon>Burkholderiales</taxon>
        <taxon>Burkholderiaceae</taxon>
        <taxon>Cupriavidus</taxon>
    </lineage>
</organism>
<accession>D3DXR0</accession>
<reference evidence="2" key="1">
    <citation type="journal article" date="2010" name="PLoS ONE">
        <title>The complete genome sequence of Cupriavidus metallidurans strain CH34, a master survivalist in harsh and anthropogenic environments.</title>
        <authorList>
            <person name="Janssen P.J."/>
            <person name="Van Houdt R."/>
            <person name="Moors H."/>
            <person name="Monsieurs P."/>
            <person name="Morin N."/>
            <person name="Michaux A."/>
            <person name="Benotmane M.A."/>
            <person name="Leys N."/>
            <person name="Vallaeys T."/>
            <person name="Lapidus A."/>
            <person name="Monchy S."/>
            <person name="Medigue C."/>
            <person name="Taghavi S."/>
            <person name="McCorkle S."/>
            <person name="Dunn J."/>
            <person name="van der Lelie D."/>
            <person name="Mergeay M."/>
        </authorList>
    </citation>
    <scope>NUCLEOTIDE SEQUENCE [LARGE SCALE GENOMIC DNA]</scope>
    <source>
        <strain evidence="2">ATCC 43123 / DSM 2839 / NBRC 102507 / CH34</strain>
    </source>
</reference>
<evidence type="ECO:0000313" key="1">
    <source>
        <dbReference type="EMBL" id="ADC45080.1"/>
    </source>
</evidence>
<dbReference type="HOGENOM" id="CLU_2828117_0_0_4"/>
<name>D3DXR0_CUPMC</name>
<keyword evidence="2" id="KW-1185">Reference proteome</keyword>
<dbReference type="EMBL" id="CP000352">
    <property type="protein sequence ID" value="ADC45080.1"/>
    <property type="molecule type" value="Genomic_DNA"/>
</dbReference>
<sequence>MILIYLLLILAFHALINFAQMQYFNVYFSCLIVNKHILENVARFSPHWTWLYPRLCPPLEGIFFAQ</sequence>
<dbReference type="KEGG" id="rme:Rmet_6469"/>
<gene>
    <name evidence="1" type="ordered locus">Rmet_6469</name>
</gene>
<dbReference type="STRING" id="266264.Rmet_6469"/>
<dbReference type="Proteomes" id="UP000002429">
    <property type="component" value="Chromosome"/>
</dbReference>